<protein>
    <submittedName>
        <fullName evidence="1">Uncharacterized protein</fullName>
    </submittedName>
</protein>
<dbReference type="EMBL" id="CM037161">
    <property type="protein sequence ID" value="KAH7855298.1"/>
    <property type="molecule type" value="Genomic_DNA"/>
</dbReference>
<proteinExistence type="predicted"/>
<evidence type="ECO:0000313" key="2">
    <source>
        <dbReference type="Proteomes" id="UP000828048"/>
    </source>
</evidence>
<keyword evidence="2" id="KW-1185">Reference proteome</keyword>
<name>A0ACB7YQ28_9ERIC</name>
<dbReference type="Proteomes" id="UP000828048">
    <property type="component" value="Chromosome 11"/>
</dbReference>
<organism evidence="1 2">
    <name type="scientific">Vaccinium darrowii</name>
    <dbReference type="NCBI Taxonomy" id="229202"/>
    <lineage>
        <taxon>Eukaryota</taxon>
        <taxon>Viridiplantae</taxon>
        <taxon>Streptophyta</taxon>
        <taxon>Embryophyta</taxon>
        <taxon>Tracheophyta</taxon>
        <taxon>Spermatophyta</taxon>
        <taxon>Magnoliopsida</taxon>
        <taxon>eudicotyledons</taxon>
        <taxon>Gunneridae</taxon>
        <taxon>Pentapetalae</taxon>
        <taxon>asterids</taxon>
        <taxon>Ericales</taxon>
        <taxon>Ericaceae</taxon>
        <taxon>Vaccinioideae</taxon>
        <taxon>Vaccinieae</taxon>
        <taxon>Vaccinium</taxon>
    </lineage>
</organism>
<sequence>MKLKYKPEVLMGGKHLVYDCAVSRSIEYFLEPPIVFGLLGNDSRDSFVDTFRSTTLPILKGFGAPSEGLDLKIDSRGVPPHGGGEAILSARVVK</sequence>
<accession>A0ACB7YQ28</accession>
<reference evidence="1 2" key="1">
    <citation type="journal article" date="2021" name="Hortic Res">
        <title>High-quality reference genome and annotation aids understanding of berry development for evergreen blueberry (Vaccinium darrowii).</title>
        <authorList>
            <person name="Yu J."/>
            <person name="Hulse-Kemp A.M."/>
            <person name="Babiker E."/>
            <person name="Staton M."/>
        </authorList>
    </citation>
    <scope>NUCLEOTIDE SEQUENCE [LARGE SCALE GENOMIC DNA]</scope>
    <source>
        <strain evidence="2">cv. NJ 8807/NJ 8810</strain>
        <tissue evidence="1">Young leaf</tissue>
    </source>
</reference>
<comment type="caution">
    <text evidence="1">The sequence shown here is derived from an EMBL/GenBank/DDBJ whole genome shotgun (WGS) entry which is preliminary data.</text>
</comment>
<evidence type="ECO:0000313" key="1">
    <source>
        <dbReference type="EMBL" id="KAH7855298.1"/>
    </source>
</evidence>
<gene>
    <name evidence="1" type="ORF">Vadar_023395</name>
</gene>